<keyword evidence="2" id="KW-1185">Reference proteome</keyword>
<gene>
    <name evidence="1" type="ORF">HN018_21955</name>
</gene>
<organism evidence="1 2">
    <name type="scientific">Lichenicola cladoniae</name>
    <dbReference type="NCBI Taxonomy" id="1484109"/>
    <lineage>
        <taxon>Bacteria</taxon>
        <taxon>Pseudomonadati</taxon>
        <taxon>Pseudomonadota</taxon>
        <taxon>Alphaproteobacteria</taxon>
        <taxon>Acetobacterales</taxon>
        <taxon>Acetobacteraceae</taxon>
        <taxon>Lichenicola</taxon>
    </lineage>
</organism>
<keyword evidence="1" id="KW-0614">Plasmid</keyword>
<dbReference type="RefSeq" id="WP_171837634.1">
    <property type="nucleotide sequence ID" value="NZ_CP053709.1"/>
</dbReference>
<geneLocation type="plasmid" evidence="1 2">
    <name>unnamed1</name>
</geneLocation>
<proteinExistence type="predicted"/>
<evidence type="ECO:0000313" key="2">
    <source>
        <dbReference type="Proteomes" id="UP000500767"/>
    </source>
</evidence>
<dbReference type="Proteomes" id="UP000500767">
    <property type="component" value="Plasmid unnamed1"/>
</dbReference>
<accession>A0A6M8HWB9</accession>
<dbReference type="KEGG" id="lck:HN018_21955"/>
<evidence type="ECO:0000313" key="1">
    <source>
        <dbReference type="EMBL" id="QKE92894.1"/>
    </source>
</evidence>
<reference evidence="1 2" key="1">
    <citation type="journal article" date="2014" name="World J. Microbiol. Biotechnol.">
        <title>Biodiversity and physiological characteristics of Antarctic and Arctic lichens-associated bacteria.</title>
        <authorList>
            <person name="Lee Y.M."/>
            <person name="Kim E.H."/>
            <person name="Lee H.K."/>
            <person name="Hong S.G."/>
        </authorList>
    </citation>
    <scope>NUCLEOTIDE SEQUENCE [LARGE SCALE GENOMIC DNA]</scope>
    <source>
        <strain evidence="1 2">PAMC 26569</strain>
        <plasmid evidence="1">unnamed1</plasmid>
    </source>
</reference>
<protein>
    <submittedName>
        <fullName evidence="1">Uncharacterized protein</fullName>
    </submittedName>
</protein>
<dbReference type="AlphaFoldDB" id="A0A6M8HWB9"/>
<name>A0A6M8HWB9_9PROT</name>
<sequence length="94" mass="10330">MSDKALKVTSGAPQNLLLLSEVLERLRGKVGRTRLLAHIIKHPKFGGGRTHRQKSRKLLFTKADYARLLESFVLVPSDSLLAMVAAPSNQGAPR</sequence>
<dbReference type="EMBL" id="CP053709">
    <property type="protein sequence ID" value="QKE92894.1"/>
    <property type="molecule type" value="Genomic_DNA"/>
</dbReference>